<dbReference type="EMBL" id="SWLG01000004">
    <property type="protein sequence ID" value="TLS38236.1"/>
    <property type="molecule type" value="Genomic_DNA"/>
</dbReference>
<feature type="chain" id="PRO_5024379648" evidence="3">
    <location>
        <begin position="27"/>
        <end position="805"/>
    </location>
</feature>
<evidence type="ECO:0000256" key="3">
    <source>
        <dbReference type="SAM" id="SignalP"/>
    </source>
</evidence>
<gene>
    <name evidence="4" type="ORF">FCL54_06790</name>
</gene>
<evidence type="ECO:0000313" key="5">
    <source>
        <dbReference type="Proteomes" id="UP000308230"/>
    </source>
</evidence>
<reference evidence="4 5" key="1">
    <citation type="submission" date="2019-04" db="EMBL/GenBank/DDBJ databases">
        <title>Bacillus caeni sp. nov., a bacterium isolated from mangrove sediment.</title>
        <authorList>
            <person name="Huang H."/>
            <person name="Mo K."/>
            <person name="Hu Y."/>
        </authorList>
    </citation>
    <scope>NUCLEOTIDE SEQUENCE [LARGE SCALE GENOMIC DNA]</scope>
    <source>
        <strain evidence="4 5">HB172195</strain>
    </source>
</reference>
<feature type="transmembrane region" description="Helical" evidence="2">
    <location>
        <begin position="360"/>
        <end position="384"/>
    </location>
</feature>
<feature type="transmembrane region" description="Helical" evidence="2">
    <location>
        <begin position="393"/>
        <end position="413"/>
    </location>
</feature>
<sequence length="805" mass="87691">MKKRGAILVFILVVTAWMLLPNSTLAKGGVEVKVDAGIENKAQRGKGYPVFITLKNTGGNLNGDLVVSSSPYYLAGSNIVVPVDLPAGTTKTIQIAIPGYNDQMGPAPTQKKKYIHLYEGDWENGKEVTLSGDEDVTPSLVPEQKLVAGVLSEDPDSLNFLKLTKYNGNAPEVLSLNKETVPDSAKGLESLDVLVLNRFNSNELSEKQQQAIIDWIAMGGHLIIGSYPGFGQEAGKLSELFPFTAGDEKEISSSLLSEHSDKELTENSLAIMTGKLQPSSTVLFGNEQNPIVINRAEGLGEITQVTYDLSAEPVASWEGNSDWWNDIFIKTVDKDANQMQFQDRMYQELRNTAEMFPSGFLPFPLLALLLVIYLIVLVPVLYFILKKTDKREWGWWIIPAIALISSLGIYFTGASDRSGGTKLNEISILNIDDDGKGAGYHMASMLANGGGNYVMSYKDATTGAVPISNNYIDNNTDYTKLPMVEQKAGGTEVTFQDVEFWSVRSVLSDIPSYQSGKMDANLKQEGKTVTGKIENKTKFDLEDVYLLSGSDAYSIGKIAAGNTKKVELDTASSTLLSAPNGMSAGKAFPGSQPYMGGPPPQPGKESDWRKSSLLQLALQAGLYQKDRKQPILVGFSNQSLLQIEVEGEKPDTDSIQLLIQPVSIKASGKGSFEIPLESIEPDISVVDGTINHNGLTYGEYFVDVSPGAYTISYQLPEGVTSETAEFSKLTFVFDRRNPGEQLVVVNAKSGKGVAIDEGNNRITINENATQYVNENGRIVIKAEKLNRNDSQLFIPRISVEGKFAE</sequence>
<dbReference type="SUPFAM" id="SSF52317">
    <property type="entry name" value="Class I glutamine amidotransferase-like"/>
    <property type="match status" value="1"/>
</dbReference>
<evidence type="ECO:0000256" key="1">
    <source>
        <dbReference type="SAM" id="MobiDB-lite"/>
    </source>
</evidence>
<dbReference type="InterPro" id="IPR029062">
    <property type="entry name" value="Class_I_gatase-like"/>
</dbReference>
<keyword evidence="2" id="KW-0472">Membrane</keyword>
<dbReference type="Gene3D" id="3.40.50.880">
    <property type="match status" value="1"/>
</dbReference>
<organism evidence="4 5">
    <name type="scientific">Exobacillus caeni</name>
    <dbReference type="NCBI Taxonomy" id="2574798"/>
    <lineage>
        <taxon>Bacteria</taxon>
        <taxon>Bacillati</taxon>
        <taxon>Bacillota</taxon>
        <taxon>Bacilli</taxon>
        <taxon>Bacillales</taxon>
        <taxon>Guptibacillaceae</taxon>
        <taxon>Exobacillus</taxon>
    </lineage>
</organism>
<dbReference type="RefSeq" id="WP_138124611.1">
    <property type="nucleotide sequence ID" value="NZ_SWLG01000004.1"/>
</dbReference>
<evidence type="ECO:0000313" key="4">
    <source>
        <dbReference type="EMBL" id="TLS38236.1"/>
    </source>
</evidence>
<protein>
    <submittedName>
        <fullName evidence="4">Uncharacterized protein</fullName>
    </submittedName>
</protein>
<dbReference type="OrthoDB" id="137965at2"/>
<comment type="caution">
    <text evidence="4">The sequence shown here is derived from an EMBL/GenBank/DDBJ whole genome shotgun (WGS) entry which is preliminary data.</text>
</comment>
<dbReference type="Proteomes" id="UP000308230">
    <property type="component" value="Unassembled WGS sequence"/>
</dbReference>
<evidence type="ECO:0000256" key="2">
    <source>
        <dbReference type="SAM" id="Phobius"/>
    </source>
</evidence>
<accession>A0A5R9F7C3</accession>
<keyword evidence="3" id="KW-0732">Signal</keyword>
<keyword evidence="2" id="KW-1133">Transmembrane helix</keyword>
<proteinExistence type="predicted"/>
<keyword evidence="2" id="KW-0812">Transmembrane</keyword>
<keyword evidence="5" id="KW-1185">Reference proteome</keyword>
<name>A0A5R9F7C3_9BACL</name>
<feature type="signal peptide" evidence="3">
    <location>
        <begin position="1"/>
        <end position="26"/>
    </location>
</feature>
<dbReference type="AlphaFoldDB" id="A0A5R9F7C3"/>
<feature type="region of interest" description="Disordered" evidence="1">
    <location>
        <begin position="579"/>
        <end position="609"/>
    </location>
</feature>